<dbReference type="OrthoDB" id="770239at2759"/>
<proteinExistence type="predicted"/>
<comment type="caution">
    <text evidence="3">The sequence shown here is derived from an EMBL/GenBank/DDBJ whole genome shotgun (WGS) entry which is preliminary data.</text>
</comment>
<feature type="region of interest" description="Disordered" evidence="1">
    <location>
        <begin position="89"/>
        <end position="110"/>
    </location>
</feature>
<dbReference type="EMBL" id="LFYR01001258">
    <property type="protein sequence ID" value="KMZ63266.1"/>
    <property type="molecule type" value="Genomic_DNA"/>
</dbReference>
<accession>A0A0K9P2J2</accession>
<sequence length="550" mass="61918">MSATKPPADGASAFRKGCMSGIFTLLNFRRRVSHKLLVDGSKRTNVRQERYDLIGHDRDSNCYMDVDTTTTKSIKMLVEREMASFSSSSLSYNKKNKKIPNPATEPNMLSNATQKSSFGVSFRKLRKKLGHGDVGSNNRRHRRWLFGGKTQVDKTESKRHLLDVLDNHSGVVEDGRQVQCPSDKIIFTSTSDYFLSKSPIYGPGRYKDPGLSPRRLPFLPTCDCDRAGHGIKGNKQQEFDGGVENSSPGLSPRRSECSPPPWISTDEEDKTTSMVVDRDSHYIEILQVVEDNITIGKTNGPSPVSVLGHPFSSDDISSHESTEDTDKALSYVITENSYGDEDSGFPASTRLIDFDDYLEFDWKNYRTTACMNDEEFKHGYVIALLEASCLRNQETWELRSPYSDYQFLDPVFYNEIKKNPSGKSKNPVDLKLLFDCINEVLIKIHRKYFLRPIPISLSPPFSSIKHPVFPSPEKQVGELLEEINCHLNPSKMPLLATLLDDIVAKDLGNTTTSWFDMVSGIDDIGKEFGDQILEDILEETAVFLSLHHAS</sequence>
<evidence type="ECO:0000313" key="4">
    <source>
        <dbReference type="Proteomes" id="UP000036987"/>
    </source>
</evidence>
<dbReference type="PANTHER" id="PTHR47212">
    <property type="entry name" value="ADHESIN-LIKE PROTEIN, PUTATIVE (DUF3741)-RELATED"/>
    <property type="match status" value="1"/>
</dbReference>
<protein>
    <recommendedName>
        <fullName evidence="2">DUF4378 domain-containing protein</fullName>
    </recommendedName>
</protein>
<evidence type="ECO:0000259" key="2">
    <source>
        <dbReference type="Pfam" id="PF14309"/>
    </source>
</evidence>
<keyword evidence="4" id="KW-1185">Reference proteome</keyword>
<dbReference type="Proteomes" id="UP000036987">
    <property type="component" value="Unassembled WGS sequence"/>
</dbReference>
<evidence type="ECO:0000256" key="1">
    <source>
        <dbReference type="SAM" id="MobiDB-lite"/>
    </source>
</evidence>
<dbReference type="PANTHER" id="PTHR47212:SF4">
    <property type="entry name" value="ADHESIN-LIKE PROTEIN, PUTATIVE (DUF3741)-RELATED"/>
    <property type="match status" value="1"/>
</dbReference>
<dbReference type="AlphaFoldDB" id="A0A0K9P2J2"/>
<feature type="domain" description="DUF4378" evidence="2">
    <location>
        <begin position="378"/>
        <end position="539"/>
    </location>
</feature>
<dbReference type="InterPro" id="IPR025486">
    <property type="entry name" value="DUF4378"/>
</dbReference>
<dbReference type="STRING" id="29655.A0A0K9P2J2"/>
<organism evidence="3 4">
    <name type="scientific">Zostera marina</name>
    <name type="common">Eelgrass</name>
    <dbReference type="NCBI Taxonomy" id="29655"/>
    <lineage>
        <taxon>Eukaryota</taxon>
        <taxon>Viridiplantae</taxon>
        <taxon>Streptophyta</taxon>
        <taxon>Embryophyta</taxon>
        <taxon>Tracheophyta</taxon>
        <taxon>Spermatophyta</taxon>
        <taxon>Magnoliopsida</taxon>
        <taxon>Liliopsida</taxon>
        <taxon>Zosteraceae</taxon>
        <taxon>Zostera</taxon>
    </lineage>
</organism>
<reference evidence="4" key="1">
    <citation type="journal article" date="2016" name="Nature">
        <title>The genome of the seagrass Zostera marina reveals angiosperm adaptation to the sea.</title>
        <authorList>
            <person name="Olsen J.L."/>
            <person name="Rouze P."/>
            <person name="Verhelst B."/>
            <person name="Lin Y.-C."/>
            <person name="Bayer T."/>
            <person name="Collen J."/>
            <person name="Dattolo E."/>
            <person name="De Paoli E."/>
            <person name="Dittami S."/>
            <person name="Maumus F."/>
            <person name="Michel G."/>
            <person name="Kersting A."/>
            <person name="Lauritano C."/>
            <person name="Lohaus R."/>
            <person name="Toepel M."/>
            <person name="Tonon T."/>
            <person name="Vanneste K."/>
            <person name="Amirebrahimi M."/>
            <person name="Brakel J."/>
            <person name="Bostroem C."/>
            <person name="Chovatia M."/>
            <person name="Grimwood J."/>
            <person name="Jenkins J.W."/>
            <person name="Jueterbock A."/>
            <person name="Mraz A."/>
            <person name="Stam W.T."/>
            <person name="Tice H."/>
            <person name="Bornberg-Bauer E."/>
            <person name="Green P.J."/>
            <person name="Pearson G.A."/>
            <person name="Procaccini G."/>
            <person name="Duarte C.M."/>
            <person name="Schmutz J."/>
            <person name="Reusch T.B.H."/>
            <person name="Van de Peer Y."/>
        </authorList>
    </citation>
    <scope>NUCLEOTIDE SEQUENCE [LARGE SCALE GENOMIC DNA]</scope>
    <source>
        <strain evidence="4">cv. Finnish</strain>
    </source>
</reference>
<evidence type="ECO:0000313" key="3">
    <source>
        <dbReference type="EMBL" id="KMZ63266.1"/>
    </source>
</evidence>
<feature type="region of interest" description="Disordered" evidence="1">
    <location>
        <begin position="229"/>
        <end position="272"/>
    </location>
</feature>
<name>A0A0K9P2J2_ZOSMR</name>
<dbReference type="Pfam" id="PF14309">
    <property type="entry name" value="DUF4378"/>
    <property type="match status" value="1"/>
</dbReference>
<gene>
    <name evidence="3" type="ORF">ZOSMA_41G01090</name>
</gene>